<dbReference type="EMBL" id="JAKRKC020000001">
    <property type="protein sequence ID" value="MCK2215980.1"/>
    <property type="molecule type" value="Genomic_DNA"/>
</dbReference>
<dbReference type="InterPro" id="IPR010390">
    <property type="entry name" value="ABC-2_transporter-like"/>
</dbReference>
<evidence type="ECO:0000256" key="1">
    <source>
        <dbReference type="SAM" id="Phobius"/>
    </source>
</evidence>
<feature type="transmembrane region" description="Helical" evidence="1">
    <location>
        <begin position="140"/>
        <end position="161"/>
    </location>
</feature>
<dbReference type="PANTHER" id="PTHR36833:SF1">
    <property type="entry name" value="INTEGRAL MEMBRANE TRANSPORT PROTEIN"/>
    <property type="match status" value="1"/>
</dbReference>
<evidence type="ECO:0000313" key="3">
    <source>
        <dbReference type="Proteomes" id="UP001317259"/>
    </source>
</evidence>
<dbReference type="Pfam" id="PF06182">
    <property type="entry name" value="ABC2_membrane_6"/>
    <property type="match status" value="1"/>
</dbReference>
<dbReference type="RefSeq" id="WP_242377259.1">
    <property type="nucleotide sequence ID" value="NZ_JAKRKC020000001.1"/>
</dbReference>
<feature type="transmembrane region" description="Helical" evidence="1">
    <location>
        <begin position="59"/>
        <end position="77"/>
    </location>
</feature>
<sequence>MVRTYVLLAWTWTRAAAAYPASFWLMTVLGLAVAVTDVAVILVVFANTTTLAGFSREEVLFLYGAAGLPFTLCDMFVSNIDRVSQHIKAGTLDTFLIRPAGAWLQLATDRFTATRIGRVLQAGGVLGYALTALGPDPGRLWMLPVMIATGVVIFTSLWTLAGALQFVLTGAPEVVNSFTYGGFQLTQYPMSIYGRDLVRGVTYVLPLAFVNWQPALYVLDRADPFGTPGFTRFLGPVAAAVLALLAALAWRQGIRHYRSTGS</sequence>
<keyword evidence="1" id="KW-0812">Transmembrane</keyword>
<organism evidence="2 3">
    <name type="scientific">Actinomadura luzonensis</name>
    <dbReference type="NCBI Taxonomy" id="2805427"/>
    <lineage>
        <taxon>Bacteria</taxon>
        <taxon>Bacillati</taxon>
        <taxon>Actinomycetota</taxon>
        <taxon>Actinomycetes</taxon>
        <taxon>Streptosporangiales</taxon>
        <taxon>Thermomonosporaceae</taxon>
        <taxon>Actinomadura</taxon>
    </lineage>
</organism>
<keyword evidence="1" id="KW-1133">Transmembrane helix</keyword>
<keyword evidence="1" id="KW-0472">Membrane</keyword>
<name>A0ABT0FUG2_9ACTN</name>
<proteinExistence type="predicted"/>
<keyword evidence="3" id="KW-1185">Reference proteome</keyword>
<reference evidence="2 3" key="1">
    <citation type="submission" date="2022-04" db="EMBL/GenBank/DDBJ databases">
        <title>Genome draft of Actinomadura sp. ATCC 31491.</title>
        <authorList>
            <person name="Shi X."/>
            <person name="Du Y."/>
        </authorList>
    </citation>
    <scope>NUCLEOTIDE SEQUENCE [LARGE SCALE GENOMIC DNA]</scope>
    <source>
        <strain evidence="2 3">ATCC 31491</strain>
    </source>
</reference>
<feature type="transmembrane region" description="Helical" evidence="1">
    <location>
        <begin position="230"/>
        <end position="250"/>
    </location>
</feature>
<accession>A0ABT0FUG2</accession>
<feature type="transmembrane region" description="Helical" evidence="1">
    <location>
        <begin position="197"/>
        <end position="218"/>
    </location>
</feature>
<comment type="caution">
    <text evidence="2">The sequence shown here is derived from an EMBL/GenBank/DDBJ whole genome shotgun (WGS) entry which is preliminary data.</text>
</comment>
<dbReference type="Proteomes" id="UP001317259">
    <property type="component" value="Unassembled WGS sequence"/>
</dbReference>
<evidence type="ECO:0000313" key="2">
    <source>
        <dbReference type="EMBL" id="MCK2215980.1"/>
    </source>
</evidence>
<dbReference type="PANTHER" id="PTHR36833">
    <property type="entry name" value="SLR0610 PROTEIN-RELATED"/>
    <property type="match status" value="1"/>
</dbReference>
<protein>
    <submittedName>
        <fullName evidence="2">ABC transporter permease</fullName>
    </submittedName>
</protein>
<gene>
    <name evidence="2" type="ORF">MF672_019580</name>
</gene>
<feature type="transmembrane region" description="Helical" evidence="1">
    <location>
        <begin position="27"/>
        <end position="47"/>
    </location>
</feature>